<organism evidence="9 10">
    <name type="scientific">Leishmania tarentolae</name>
    <name type="common">Sauroleishmania tarentolae</name>
    <dbReference type="NCBI Taxonomy" id="5689"/>
    <lineage>
        <taxon>Eukaryota</taxon>
        <taxon>Discoba</taxon>
        <taxon>Euglenozoa</taxon>
        <taxon>Kinetoplastea</taxon>
        <taxon>Metakinetoplastina</taxon>
        <taxon>Trypanosomatida</taxon>
        <taxon>Trypanosomatidae</taxon>
        <taxon>Leishmaniinae</taxon>
        <taxon>Leishmania</taxon>
        <taxon>lizard Leishmania</taxon>
    </lineage>
</organism>
<dbReference type="VEuPathDB" id="TriTrypDB:LtaPh_2801700"/>
<evidence type="ECO:0000313" key="10">
    <source>
        <dbReference type="Proteomes" id="UP000419144"/>
    </source>
</evidence>
<evidence type="ECO:0000256" key="5">
    <source>
        <dbReference type="ARBA" id="ARBA00022912"/>
    </source>
</evidence>
<keyword evidence="4" id="KW-0378">Hydrolase</keyword>
<dbReference type="SMART" id="SM00195">
    <property type="entry name" value="DSPc"/>
    <property type="match status" value="1"/>
</dbReference>
<dbReference type="PANTHER" id="PTHR10159:SF511">
    <property type="entry name" value="DUAL SPECIFICITY PROTEIN PHOSPHATASE 1"/>
    <property type="match status" value="1"/>
</dbReference>
<protein>
    <submittedName>
        <fullName evidence="9">Phopshatase, putative</fullName>
    </submittedName>
</protein>
<feature type="domain" description="Tyrosine specific protein phosphatases" evidence="8">
    <location>
        <begin position="375"/>
        <end position="433"/>
    </location>
</feature>
<dbReference type="GO" id="GO:0043409">
    <property type="term" value="P:negative regulation of MAPK cascade"/>
    <property type="evidence" value="ECO:0007669"/>
    <property type="project" value="TreeGrafter"/>
</dbReference>
<reference evidence="9" key="1">
    <citation type="submission" date="2019-11" db="EMBL/GenBank/DDBJ databases">
        <title>Leishmania tarentolae CDS.</title>
        <authorList>
            <person name="Goto Y."/>
            <person name="Yamagishi J."/>
        </authorList>
    </citation>
    <scope>NUCLEOTIDE SEQUENCE [LARGE SCALE GENOMIC DNA]</scope>
    <source>
        <strain evidence="9">Parrot Tar II</strain>
    </source>
</reference>
<dbReference type="PANTHER" id="PTHR10159">
    <property type="entry name" value="DUAL SPECIFICITY PROTEIN PHOSPHATASE"/>
    <property type="match status" value="1"/>
</dbReference>
<evidence type="ECO:0000256" key="3">
    <source>
        <dbReference type="ARBA" id="ARBA00022737"/>
    </source>
</evidence>
<evidence type="ECO:0000256" key="4">
    <source>
        <dbReference type="ARBA" id="ARBA00022801"/>
    </source>
</evidence>
<dbReference type="SUPFAM" id="SSF52799">
    <property type="entry name" value="(Phosphotyrosine protein) phosphatases II"/>
    <property type="match status" value="1"/>
</dbReference>
<evidence type="ECO:0000259" key="8">
    <source>
        <dbReference type="PROSITE" id="PS50056"/>
    </source>
</evidence>
<keyword evidence="5" id="KW-0904">Protein phosphatase</keyword>
<keyword evidence="2" id="KW-0433">Leucine-rich repeat</keyword>
<comment type="similarity">
    <text evidence="1">Belongs to the protein-tyrosine phosphatase family. Non-receptor class dual specificity subfamily.</text>
</comment>
<dbReference type="SMART" id="SM00369">
    <property type="entry name" value="LRR_TYP"/>
    <property type="match status" value="3"/>
</dbReference>
<dbReference type="AlphaFoldDB" id="A0A640KK40"/>
<feature type="domain" description="Tyrosine-protein phosphatase" evidence="7">
    <location>
        <begin position="313"/>
        <end position="454"/>
    </location>
</feature>
<dbReference type="PROSITE" id="PS50056">
    <property type="entry name" value="TYR_PHOSPHATASE_2"/>
    <property type="match status" value="1"/>
</dbReference>
<name>A0A640KK40_LEITA</name>
<dbReference type="InterPro" id="IPR032675">
    <property type="entry name" value="LRR_dom_sf"/>
</dbReference>
<evidence type="ECO:0000256" key="2">
    <source>
        <dbReference type="ARBA" id="ARBA00022614"/>
    </source>
</evidence>
<dbReference type="GO" id="GO:0004722">
    <property type="term" value="F:protein serine/threonine phosphatase activity"/>
    <property type="evidence" value="ECO:0007669"/>
    <property type="project" value="UniProtKB-EC"/>
</dbReference>
<gene>
    <name evidence="9" type="ORF">LtaPh_2801700</name>
</gene>
<dbReference type="InterPro" id="IPR000340">
    <property type="entry name" value="Dual-sp_phosphatase_cat-dom"/>
</dbReference>
<dbReference type="GO" id="GO:0017017">
    <property type="term" value="F:MAP kinase tyrosine/serine/threonine phosphatase activity"/>
    <property type="evidence" value="ECO:0007669"/>
    <property type="project" value="TreeGrafter"/>
</dbReference>
<evidence type="ECO:0000313" key="9">
    <source>
        <dbReference type="EMBL" id="GET89933.1"/>
    </source>
</evidence>
<keyword evidence="10" id="KW-1185">Reference proteome</keyword>
<evidence type="ECO:0000259" key="7">
    <source>
        <dbReference type="PROSITE" id="PS50054"/>
    </source>
</evidence>
<dbReference type="InterPro" id="IPR020422">
    <property type="entry name" value="TYR_PHOSPHATASE_DUAL_dom"/>
</dbReference>
<dbReference type="FunFam" id="3.90.190.10:FF:000004">
    <property type="entry name" value="Protein phosphatase Slingshot homolog 2"/>
    <property type="match status" value="1"/>
</dbReference>
<keyword evidence="3" id="KW-0677">Repeat</keyword>
<dbReference type="Pfam" id="PF00782">
    <property type="entry name" value="DSPc"/>
    <property type="match status" value="1"/>
</dbReference>
<dbReference type="InterPro" id="IPR003591">
    <property type="entry name" value="Leu-rich_rpt_typical-subtyp"/>
</dbReference>
<proteinExistence type="inferred from homology"/>
<dbReference type="InterPro" id="IPR029021">
    <property type="entry name" value="Prot-tyrosine_phosphatase-like"/>
</dbReference>
<dbReference type="InterPro" id="IPR000387">
    <property type="entry name" value="Tyr_Pase_dom"/>
</dbReference>
<dbReference type="Proteomes" id="UP000419144">
    <property type="component" value="Unassembled WGS sequence"/>
</dbReference>
<dbReference type="GO" id="GO:0005737">
    <property type="term" value="C:cytoplasm"/>
    <property type="evidence" value="ECO:0007669"/>
    <property type="project" value="TreeGrafter"/>
</dbReference>
<accession>A0A640KK40</accession>
<dbReference type="GO" id="GO:0033550">
    <property type="term" value="F:MAP kinase tyrosine phosphatase activity"/>
    <property type="evidence" value="ECO:0007669"/>
    <property type="project" value="TreeGrafter"/>
</dbReference>
<sequence>MNPIKCPPLFSSPLLSFSDLLQIRTVYIRTARRIHAMSKGPPASSFCDFGEWKSEADNSEDSCSSDSPPFLSAPYLVSKASNSFTAGIISKAQRKLSAVSLSDAEEELRAEIEQSKVSLECNLSALKLSEVPSDVPLNILRKISLSENQLVSLPETLFLSGSCGALVELVLNTNLLTSLPLSLFYLPHLQVLSVNDNSLTTLPFENVTGAERNAAGSPFLPSVRRIGMESNQLKLLPLSLLEWCPLLEELLLAMNEAMLNDPVPYERLQRIHRLSGKRVVLRVDNRPRFVKQIEEECWADTLPWLHMELNKIYPDKVLDYLFLGSLRTAQTVTVYHDLDICYVLTVGRDLEAVIEPWMKQLVLPVDDFPEQSMVPVFEEAFRFIDEARSHKKGVLIHCFAGLSRSVTIAVAYLMNLKGITRDEALSLVRLARPAARPNDGFLQELGVYEEMLRSRCIIHN</sequence>
<dbReference type="EMBL" id="BLBS01000039">
    <property type="protein sequence ID" value="GET89933.1"/>
    <property type="molecule type" value="Genomic_DNA"/>
</dbReference>
<dbReference type="GO" id="GO:0008330">
    <property type="term" value="F:protein tyrosine/threonine phosphatase activity"/>
    <property type="evidence" value="ECO:0007669"/>
    <property type="project" value="TreeGrafter"/>
</dbReference>
<comment type="caution">
    <text evidence="9">The sequence shown here is derived from an EMBL/GenBank/DDBJ whole genome shotgun (WGS) entry which is preliminary data.</text>
</comment>
<dbReference type="Gene3D" id="3.90.190.10">
    <property type="entry name" value="Protein tyrosine phosphatase superfamily"/>
    <property type="match status" value="1"/>
</dbReference>
<dbReference type="PROSITE" id="PS50054">
    <property type="entry name" value="TYR_PHOSPHATASE_DUAL"/>
    <property type="match status" value="1"/>
</dbReference>
<evidence type="ECO:0000256" key="1">
    <source>
        <dbReference type="ARBA" id="ARBA00008601"/>
    </source>
</evidence>
<comment type="catalytic activity">
    <reaction evidence="6">
        <text>O-phospho-L-threonyl-[protein] + H2O = L-threonyl-[protein] + phosphate</text>
        <dbReference type="Rhea" id="RHEA:47004"/>
        <dbReference type="Rhea" id="RHEA-COMP:11060"/>
        <dbReference type="Rhea" id="RHEA-COMP:11605"/>
        <dbReference type="ChEBI" id="CHEBI:15377"/>
        <dbReference type="ChEBI" id="CHEBI:30013"/>
        <dbReference type="ChEBI" id="CHEBI:43474"/>
        <dbReference type="ChEBI" id="CHEBI:61977"/>
        <dbReference type="EC" id="3.1.3.16"/>
    </reaction>
</comment>
<evidence type="ECO:0000256" key="6">
    <source>
        <dbReference type="ARBA" id="ARBA00048336"/>
    </source>
</evidence>
<dbReference type="OrthoDB" id="10252009at2759"/>
<dbReference type="Gene3D" id="3.80.10.10">
    <property type="entry name" value="Ribonuclease Inhibitor"/>
    <property type="match status" value="1"/>
</dbReference>
<dbReference type="CDD" id="cd14498">
    <property type="entry name" value="DSP"/>
    <property type="match status" value="1"/>
</dbReference>
<dbReference type="SUPFAM" id="SSF52058">
    <property type="entry name" value="L domain-like"/>
    <property type="match status" value="1"/>
</dbReference>